<organism evidence="1 2">
    <name type="scientific">Rhodococcus baikonurensis</name>
    <dbReference type="NCBI Taxonomy" id="172041"/>
    <lineage>
        <taxon>Bacteria</taxon>
        <taxon>Bacillati</taxon>
        <taxon>Actinomycetota</taxon>
        <taxon>Actinomycetes</taxon>
        <taxon>Mycobacteriales</taxon>
        <taxon>Nocardiaceae</taxon>
        <taxon>Rhodococcus</taxon>
        <taxon>Rhodococcus erythropolis group</taxon>
    </lineage>
</organism>
<evidence type="ECO:0000313" key="2">
    <source>
        <dbReference type="Proteomes" id="UP001589587"/>
    </source>
</evidence>
<gene>
    <name evidence="1" type="ORF">ACFFQ6_37045</name>
</gene>
<reference evidence="1 2" key="1">
    <citation type="submission" date="2024-09" db="EMBL/GenBank/DDBJ databases">
        <authorList>
            <person name="Sun Q."/>
            <person name="Mori K."/>
        </authorList>
    </citation>
    <scope>NUCLEOTIDE SEQUENCE [LARGE SCALE GENOMIC DNA]</scope>
    <source>
        <strain evidence="1 2">JCM 11411</strain>
    </source>
</reference>
<proteinExistence type="predicted"/>
<protein>
    <submittedName>
        <fullName evidence="1">Uncharacterized protein</fullName>
    </submittedName>
</protein>
<dbReference type="EMBL" id="JBHMAS010000108">
    <property type="protein sequence ID" value="MFB9785312.1"/>
    <property type="molecule type" value="Genomic_DNA"/>
</dbReference>
<sequence length="167" mass="17804">MASANKAVLAEINTWIEVMTFPETEPLQIPEPATVVATALEHFSADFTSSPTAVGEALDNIACRGWGEGGIAAWNAEKSWNIGKQGYRGDAIGLLLGLGIGIGKGQNGPELIASGVDEYEAHCEREGADSGDRRWNEKWAKETIDYLSDPASARAALARTDLLTVDD</sequence>
<accession>A0ABV5XUM4</accession>
<comment type="caution">
    <text evidence="1">The sequence shown here is derived from an EMBL/GenBank/DDBJ whole genome shotgun (WGS) entry which is preliminary data.</text>
</comment>
<keyword evidence="2" id="KW-1185">Reference proteome</keyword>
<evidence type="ECO:0000313" key="1">
    <source>
        <dbReference type="EMBL" id="MFB9785312.1"/>
    </source>
</evidence>
<name>A0ABV5XUM4_9NOCA</name>
<dbReference type="RefSeq" id="WP_378377460.1">
    <property type="nucleotide sequence ID" value="NZ_JBHMAS010000108.1"/>
</dbReference>
<dbReference type="Proteomes" id="UP001589587">
    <property type="component" value="Unassembled WGS sequence"/>
</dbReference>